<dbReference type="PANTHER" id="PTHR37422:SF23">
    <property type="entry name" value="TEICHURONIC ACID BIOSYNTHESIS PROTEIN TUAE"/>
    <property type="match status" value="1"/>
</dbReference>
<dbReference type="AlphaFoldDB" id="A0A517PFT8"/>
<feature type="region of interest" description="Disordered" evidence="5">
    <location>
        <begin position="912"/>
        <end position="952"/>
    </location>
</feature>
<evidence type="ECO:0000313" key="9">
    <source>
        <dbReference type="Proteomes" id="UP000318741"/>
    </source>
</evidence>
<feature type="transmembrane region" description="Helical" evidence="6">
    <location>
        <begin position="207"/>
        <end position="228"/>
    </location>
</feature>
<dbReference type="InterPro" id="IPR051533">
    <property type="entry name" value="WaaL-like"/>
</dbReference>
<dbReference type="GO" id="GO:0016874">
    <property type="term" value="F:ligase activity"/>
    <property type="evidence" value="ECO:0007669"/>
    <property type="project" value="UniProtKB-KW"/>
</dbReference>
<evidence type="ECO:0000313" key="8">
    <source>
        <dbReference type="EMBL" id="QDT18229.1"/>
    </source>
</evidence>
<feature type="transmembrane region" description="Helical" evidence="6">
    <location>
        <begin position="499"/>
        <end position="518"/>
    </location>
</feature>
<dbReference type="EMBL" id="CP036265">
    <property type="protein sequence ID" value="QDT18229.1"/>
    <property type="molecule type" value="Genomic_DNA"/>
</dbReference>
<dbReference type="Proteomes" id="UP000318741">
    <property type="component" value="Chromosome"/>
</dbReference>
<feature type="transmembrane region" description="Helical" evidence="6">
    <location>
        <begin position="342"/>
        <end position="364"/>
    </location>
</feature>
<keyword evidence="9" id="KW-1185">Reference proteome</keyword>
<comment type="subcellular location">
    <subcellularLocation>
        <location evidence="1">Membrane</location>
        <topology evidence="1">Multi-pass membrane protein</topology>
    </subcellularLocation>
</comment>
<dbReference type="KEGG" id="acaf:CA12_43700"/>
<proteinExistence type="predicted"/>
<feature type="transmembrane region" description="Helical" evidence="6">
    <location>
        <begin position="469"/>
        <end position="487"/>
    </location>
</feature>
<keyword evidence="4 6" id="KW-0472">Membrane</keyword>
<evidence type="ECO:0000259" key="7">
    <source>
        <dbReference type="Pfam" id="PF04932"/>
    </source>
</evidence>
<evidence type="ECO:0000256" key="3">
    <source>
        <dbReference type="ARBA" id="ARBA00022989"/>
    </source>
</evidence>
<keyword evidence="2 6" id="KW-0812">Transmembrane</keyword>
<feature type="transmembrane region" description="Helical" evidence="6">
    <location>
        <begin position="301"/>
        <end position="321"/>
    </location>
</feature>
<feature type="compositionally biased region" description="Low complexity" evidence="5">
    <location>
        <begin position="7"/>
        <end position="18"/>
    </location>
</feature>
<feature type="transmembrane region" description="Helical" evidence="6">
    <location>
        <begin position="443"/>
        <end position="462"/>
    </location>
</feature>
<keyword evidence="3 6" id="KW-1133">Transmembrane helix</keyword>
<accession>A0A517PFT8</accession>
<protein>
    <submittedName>
        <fullName evidence="8">O-Antigen ligase</fullName>
    </submittedName>
</protein>
<reference evidence="8 9" key="1">
    <citation type="submission" date="2019-02" db="EMBL/GenBank/DDBJ databases">
        <title>Deep-cultivation of Planctomycetes and their phenomic and genomic characterization uncovers novel biology.</title>
        <authorList>
            <person name="Wiegand S."/>
            <person name="Jogler M."/>
            <person name="Boedeker C."/>
            <person name="Pinto D."/>
            <person name="Vollmers J."/>
            <person name="Rivas-Marin E."/>
            <person name="Kohn T."/>
            <person name="Peeters S.H."/>
            <person name="Heuer A."/>
            <person name="Rast P."/>
            <person name="Oberbeckmann S."/>
            <person name="Bunk B."/>
            <person name="Jeske O."/>
            <person name="Meyerdierks A."/>
            <person name="Storesund J.E."/>
            <person name="Kallscheuer N."/>
            <person name="Luecker S."/>
            <person name="Lage O.M."/>
            <person name="Pohl T."/>
            <person name="Merkel B.J."/>
            <person name="Hornburger P."/>
            <person name="Mueller R.-W."/>
            <person name="Bruemmer F."/>
            <person name="Labrenz M."/>
            <person name="Spormann A.M."/>
            <person name="Op den Camp H."/>
            <person name="Overmann J."/>
            <person name="Amann R."/>
            <person name="Jetten M.S.M."/>
            <person name="Mascher T."/>
            <person name="Medema M.H."/>
            <person name="Devos D.P."/>
            <person name="Kaster A.-K."/>
            <person name="Ovreas L."/>
            <person name="Rohde M."/>
            <person name="Galperin M.Y."/>
            <person name="Jogler C."/>
        </authorList>
    </citation>
    <scope>NUCLEOTIDE SEQUENCE [LARGE SCALE GENOMIC DNA]</scope>
    <source>
        <strain evidence="8 9">CA12</strain>
    </source>
</reference>
<evidence type="ECO:0000256" key="5">
    <source>
        <dbReference type="SAM" id="MobiDB-lite"/>
    </source>
</evidence>
<evidence type="ECO:0000256" key="2">
    <source>
        <dbReference type="ARBA" id="ARBA00022692"/>
    </source>
</evidence>
<feature type="domain" description="O-antigen ligase-related" evidence="7">
    <location>
        <begin position="288"/>
        <end position="452"/>
    </location>
</feature>
<feature type="transmembrane region" description="Helical" evidence="6">
    <location>
        <begin position="530"/>
        <end position="548"/>
    </location>
</feature>
<name>A0A517PFT8_9PLAN</name>
<dbReference type="GO" id="GO:0016020">
    <property type="term" value="C:membrane"/>
    <property type="evidence" value="ECO:0007669"/>
    <property type="project" value="UniProtKB-SubCell"/>
</dbReference>
<feature type="transmembrane region" description="Helical" evidence="6">
    <location>
        <begin position="129"/>
        <end position="149"/>
    </location>
</feature>
<feature type="transmembrane region" description="Helical" evidence="6">
    <location>
        <begin position="182"/>
        <end position="200"/>
    </location>
</feature>
<evidence type="ECO:0000256" key="1">
    <source>
        <dbReference type="ARBA" id="ARBA00004141"/>
    </source>
</evidence>
<dbReference type="PANTHER" id="PTHR37422">
    <property type="entry name" value="TEICHURONIC ACID BIOSYNTHESIS PROTEIN TUAE"/>
    <property type="match status" value="1"/>
</dbReference>
<dbReference type="InterPro" id="IPR007016">
    <property type="entry name" value="O-antigen_ligase-rel_domated"/>
</dbReference>
<feature type="region of interest" description="Disordered" evidence="5">
    <location>
        <begin position="1"/>
        <end position="21"/>
    </location>
</feature>
<gene>
    <name evidence="8" type="ORF">CA12_43700</name>
</gene>
<evidence type="ECO:0000256" key="6">
    <source>
        <dbReference type="SAM" id="Phobius"/>
    </source>
</evidence>
<feature type="region of interest" description="Disordered" evidence="5">
    <location>
        <begin position="38"/>
        <end position="71"/>
    </location>
</feature>
<evidence type="ECO:0000256" key="4">
    <source>
        <dbReference type="ARBA" id="ARBA00023136"/>
    </source>
</evidence>
<sequence>MDPPALAPAAPDAGAAAGSRPIGRDFIRRADAAGAARRAALQRRRVPRRSDPVPPVRKASSRKPTPAEAPPGLLPSLAAAAAVAAVASAPWLDGRWGAWQLAAVTGGAALVVAAFAVREWAGRTTGALALPAALAPLAGLLALGIVQALSPTGGGDLETAAGTLAPHWTPVTVCRPSTRQTASWLAAGLAILFLAAQAGRFAAGRRVIWWGVAGTACAFAVVGVLGRIGRAADWGLVASLEGDAGLTGAFFAGFNRNHAAQLLNVGLAAALALLARGGGKTAWACGATIAAGLLVTGSRGGLAAAPLGLLLSAAALAAFVRPREGESPAAGPVGDGRGAPRAVRFSLIGAGVATAGALLSLWGLGVEGTVLGRWEGTRDRGVWESLRERREHWADAVRVAGDLPLFGAGLGTHRYATPPYLTRPNPAWFTHADNQYVELLVEGGAVGVALLIAAAGTLVWGVRRAGRAGAADAVAAAAFAAAALGVQGGFDYGITRAPVWLAATALFGAAVAAGSTGVAAGRETTNGTRFLAVGVAGATALVGGWAAWETARAAPATIYREPNLLVADPAGWSAAEVEAEVARLEAALAARPDDAEAGVALARLQIRQYRDAAAEALAADPAAADLTPSQLDRLTDPGLGALLALGPGGGERLATLRADERVRRYLRPAYGRLLAARRVCPFIPRLDLNLARLAWTEPSADPTGERFLTALRRNFPADVPAQIAAARRADRLGLTATANAGWAAVLAMQPERAAEVASGLAAADERATRDPVLAAALAADGATLGVAGRFRGLLPEDLAAQIAVADAAAAVDAGLASLVADAALAAADADGPPLPANVRAAALRLTRRDAEAVAALEEHLAVQSRDREARVRLIDWLITDRRPDDAADQLAILNALEPDSGAVRSLSARLDRVREAERRAGRSSGRESDSTKDGGGARREGRGVLKGADRRP</sequence>
<keyword evidence="8" id="KW-0436">Ligase</keyword>
<dbReference type="Pfam" id="PF04932">
    <property type="entry name" value="Wzy_C"/>
    <property type="match status" value="1"/>
</dbReference>
<organism evidence="8 9">
    <name type="scientific">Alienimonas californiensis</name>
    <dbReference type="NCBI Taxonomy" id="2527989"/>
    <lineage>
        <taxon>Bacteria</taxon>
        <taxon>Pseudomonadati</taxon>
        <taxon>Planctomycetota</taxon>
        <taxon>Planctomycetia</taxon>
        <taxon>Planctomycetales</taxon>
        <taxon>Planctomycetaceae</taxon>
        <taxon>Alienimonas</taxon>
    </lineage>
</organism>
<feature type="transmembrane region" description="Helical" evidence="6">
    <location>
        <begin position="98"/>
        <end position="117"/>
    </location>
</feature>